<dbReference type="HOGENOM" id="CLU_1300954_0_0_1"/>
<evidence type="ECO:0000313" key="3">
    <source>
        <dbReference type="Proteomes" id="UP000015102"/>
    </source>
</evidence>
<dbReference type="GO" id="GO:0005886">
    <property type="term" value="C:plasma membrane"/>
    <property type="evidence" value="ECO:0007669"/>
    <property type="project" value="TreeGrafter"/>
</dbReference>
<dbReference type="InterPro" id="IPR000101">
    <property type="entry name" value="GGT_peptidase"/>
</dbReference>
<dbReference type="AlphaFoldDB" id="T1GQB8"/>
<dbReference type="STRING" id="36166.T1GQB8"/>
<reference evidence="3" key="1">
    <citation type="submission" date="2013-02" db="EMBL/GenBank/DDBJ databases">
        <authorList>
            <person name="Hughes D."/>
        </authorList>
    </citation>
    <scope>NUCLEOTIDE SEQUENCE</scope>
    <source>
        <strain>Durham</strain>
        <strain evidence="3">NC isolate 2 -- Noor lab</strain>
    </source>
</reference>
<dbReference type="GO" id="GO:0006751">
    <property type="term" value="P:glutathione catabolic process"/>
    <property type="evidence" value="ECO:0007669"/>
    <property type="project" value="InterPro"/>
</dbReference>
<sequence>MIVDDDYRALSSMKCRTVPDVINPKNGPLDFYNGTLSKLVLKDLEEHGSLIKHGDLITYQADVGGGEAYTIDAREVSPYSASENMFSGLPKEASYTSPLAIAVPGELMGYYQAHKKFASMTWKELIEPTIKLCQDGITMTSHMRAALERFYVKKSPILMKMFYNNETAEFHKTISFQFSTDLFQGKCGKMLKGNRNPKVNEGPLLVKRHRCA</sequence>
<proteinExistence type="predicted"/>
<dbReference type="GO" id="GO:0036374">
    <property type="term" value="F:glutathione hydrolase activity"/>
    <property type="evidence" value="ECO:0007669"/>
    <property type="project" value="InterPro"/>
</dbReference>
<evidence type="ECO:0000256" key="1">
    <source>
        <dbReference type="PIRSR" id="PIRSR600101-2"/>
    </source>
</evidence>
<dbReference type="PANTHER" id="PTHR11686">
    <property type="entry name" value="GAMMA GLUTAMYL TRANSPEPTIDASE"/>
    <property type="match status" value="1"/>
</dbReference>
<dbReference type="EMBL" id="CAQQ02034932">
    <property type="status" value="NOT_ANNOTATED_CDS"/>
    <property type="molecule type" value="Genomic_DNA"/>
</dbReference>
<evidence type="ECO:0000313" key="2">
    <source>
        <dbReference type="EnsemblMetazoa" id="MESCA005822-PA"/>
    </source>
</evidence>
<dbReference type="PANTHER" id="PTHR11686:SF9">
    <property type="entry name" value="RE13973P"/>
    <property type="match status" value="1"/>
</dbReference>
<dbReference type="EMBL" id="CAQQ02034935">
    <property type="status" value="NOT_ANNOTATED_CDS"/>
    <property type="molecule type" value="Genomic_DNA"/>
</dbReference>
<dbReference type="Proteomes" id="UP000015102">
    <property type="component" value="Unassembled WGS sequence"/>
</dbReference>
<feature type="binding site" evidence="1">
    <location>
        <position position="74"/>
    </location>
    <ligand>
        <name>L-glutamate</name>
        <dbReference type="ChEBI" id="CHEBI:29985"/>
    </ligand>
</feature>
<accession>T1GQB8</accession>
<keyword evidence="3" id="KW-1185">Reference proteome</keyword>
<organism evidence="2 3">
    <name type="scientific">Megaselia scalaris</name>
    <name type="common">Humpbacked fly</name>
    <name type="synonym">Phora scalaris</name>
    <dbReference type="NCBI Taxonomy" id="36166"/>
    <lineage>
        <taxon>Eukaryota</taxon>
        <taxon>Metazoa</taxon>
        <taxon>Ecdysozoa</taxon>
        <taxon>Arthropoda</taxon>
        <taxon>Hexapoda</taxon>
        <taxon>Insecta</taxon>
        <taxon>Pterygota</taxon>
        <taxon>Neoptera</taxon>
        <taxon>Endopterygota</taxon>
        <taxon>Diptera</taxon>
        <taxon>Brachycera</taxon>
        <taxon>Muscomorpha</taxon>
        <taxon>Platypezoidea</taxon>
        <taxon>Phoridae</taxon>
        <taxon>Megaseliini</taxon>
        <taxon>Megaselia</taxon>
    </lineage>
</organism>
<dbReference type="Pfam" id="PF01019">
    <property type="entry name" value="G_glu_transpept"/>
    <property type="match status" value="1"/>
</dbReference>
<dbReference type="EnsemblMetazoa" id="MESCA005822-RA">
    <property type="protein sequence ID" value="MESCA005822-PA"/>
    <property type="gene ID" value="MESCA005822"/>
</dbReference>
<protein>
    <submittedName>
        <fullName evidence="2">Uncharacterized protein</fullName>
    </submittedName>
</protein>
<dbReference type="PRINTS" id="PR01210">
    <property type="entry name" value="GGTRANSPTASE"/>
</dbReference>
<dbReference type="InterPro" id="IPR029055">
    <property type="entry name" value="Ntn_hydrolases_N"/>
</dbReference>
<dbReference type="SUPFAM" id="SSF56235">
    <property type="entry name" value="N-terminal nucleophile aminohydrolases (Ntn hydrolases)"/>
    <property type="match status" value="1"/>
</dbReference>
<reference evidence="2" key="2">
    <citation type="submission" date="2015-06" db="UniProtKB">
        <authorList>
            <consortium name="EnsemblMetazoa"/>
        </authorList>
    </citation>
    <scope>IDENTIFICATION</scope>
</reference>
<dbReference type="EMBL" id="CAQQ02034934">
    <property type="status" value="NOT_ANNOTATED_CDS"/>
    <property type="molecule type" value="Genomic_DNA"/>
</dbReference>
<dbReference type="EMBL" id="CAQQ02034933">
    <property type="status" value="NOT_ANNOTATED_CDS"/>
    <property type="molecule type" value="Genomic_DNA"/>
</dbReference>
<name>T1GQB8_MEGSC</name>